<evidence type="ECO:0000313" key="2">
    <source>
        <dbReference type="Proteomes" id="UP000030678"/>
    </source>
</evidence>
<organism evidence="1 2">
    <name type="scientific">Cladophialophora carrionii CBS 160.54</name>
    <dbReference type="NCBI Taxonomy" id="1279043"/>
    <lineage>
        <taxon>Eukaryota</taxon>
        <taxon>Fungi</taxon>
        <taxon>Dikarya</taxon>
        <taxon>Ascomycota</taxon>
        <taxon>Pezizomycotina</taxon>
        <taxon>Eurotiomycetes</taxon>
        <taxon>Chaetothyriomycetidae</taxon>
        <taxon>Chaetothyriales</taxon>
        <taxon>Herpotrichiellaceae</taxon>
        <taxon>Cladophialophora</taxon>
    </lineage>
</organism>
<accession>V9CYE1</accession>
<dbReference type="Proteomes" id="UP000030678">
    <property type="component" value="Unassembled WGS sequence"/>
</dbReference>
<dbReference type="RefSeq" id="XP_008731212.1">
    <property type="nucleotide sequence ID" value="XM_008732990.1"/>
</dbReference>
<gene>
    <name evidence="1" type="ORF">G647_08683</name>
</gene>
<dbReference type="EMBL" id="KB822709">
    <property type="protein sequence ID" value="ETI19670.1"/>
    <property type="molecule type" value="Genomic_DNA"/>
</dbReference>
<dbReference type="GeneID" id="19987176"/>
<protein>
    <submittedName>
        <fullName evidence="1">Uncharacterized protein</fullName>
    </submittedName>
</protein>
<dbReference type="VEuPathDB" id="FungiDB:G647_08683"/>
<sequence>MSATFSQGSNLDQRQWCVASTVKTQIYLPDRTFSQQASRPASRRGYTKALLISAHQKVWPQHWASSTMTARV</sequence>
<reference evidence="1 2" key="1">
    <citation type="submission" date="2013-03" db="EMBL/GenBank/DDBJ databases">
        <title>The Genome Sequence of Cladophialophora carrionii CBS 160.54.</title>
        <authorList>
            <consortium name="The Broad Institute Genomics Platform"/>
            <person name="Cuomo C."/>
            <person name="de Hoog S."/>
            <person name="Gorbushina A."/>
            <person name="Walker B."/>
            <person name="Young S.K."/>
            <person name="Zeng Q."/>
            <person name="Gargeya S."/>
            <person name="Fitzgerald M."/>
            <person name="Haas B."/>
            <person name="Abouelleil A."/>
            <person name="Allen A.W."/>
            <person name="Alvarado L."/>
            <person name="Arachchi H.M."/>
            <person name="Berlin A.M."/>
            <person name="Chapman S.B."/>
            <person name="Gainer-Dewar J."/>
            <person name="Goldberg J."/>
            <person name="Griggs A."/>
            <person name="Gujja S."/>
            <person name="Hansen M."/>
            <person name="Howarth C."/>
            <person name="Imamovic A."/>
            <person name="Ireland A."/>
            <person name="Larimer J."/>
            <person name="McCowan C."/>
            <person name="Murphy C."/>
            <person name="Pearson M."/>
            <person name="Poon T.W."/>
            <person name="Priest M."/>
            <person name="Roberts A."/>
            <person name="Saif S."/>
            <person name="Shea T."/>
            <person name="Sisk P."/>
            <person name="Sykes S."/>
            <person name="Wortman J."/>
            <person name="Nusbaum C."/>
            <person name="Birren B."/>
        </authorList>
    </citation>
    <scope>NUCLEOTIDE SEQUENCE [LARGE SCALE GENOMIC DNA]</scope>
    <source>
        <strain evidence="1 2">CBS 160.54</strain>
    </source>
</reference>
<proteinExistence type="predicted"/>
<dbReference type="AlphaFoldDB" id="V9CYE1"/>
<name>V9CYE1_9EURO</name>
<dbReference type="HOGENOM" id="CLU_2722018_0_0_1"/>
<evidence type="ECO:0000313" key="1">
    <source>
        <dbReference type="EMBL" id="ETI19670.1"/>
    </source>
</evidence>